<dbReference type="AlphaFoldDB" id="A0A6C0GKX9"/>
<dbReference type="GO" id="GO:0000160">
    <property type="term" value="P:phosphorelay signal transduction system"/>
    <property type="evidence" value="ECO:0007669"/>
    <property type="project" value="InterPro"/>
</dbReference>
<evidence type="ECO:0000313" key="3">
    <source>
        <dbReference type="EMBL" id="QHT68302.1"/>
    </source>
</evidence>
<dbReference type="Gene3D" id="3.40.50.2300">
    <property type="match status" value="1"/>
</dbReference>
<gene>
    <name evidence="3" type="ORF">GXP67_17475</name>
</gene>
<dbReference type="PANTHER" id="PTHR44520">
    <property type="entry name" value="RESPONSE REGULATOR RCP1-RELATED"/>
    <property type="match status" value="1"/>
</dbReference>
<feature type="domain" description="Response regulatory" evidence="2">
    <location>
        <begin position="6"/>
        <end position="137"/>
    </location>
</feature>
<keyword evidence="1" id="KW-0597">Phosphoprotein</keyword>
<dbReference type="PANTHER" id="PTHR44520:SF2">
    <property type="entry name" value="RESPONSE REGULATOR RCP1"/>
    <property type="match status" value="1"/>
</dbReference>
<evidence type="ECO:0000256" key="1">
    <source>
        <dbReference type="PROSITE-ProRule" id="PRU00169"/>
    </source>
</evidence>
<accession>A0A6C0GKX9</accession>
<protein>
    <submittedName>
        <fullName evidence="3">Response regulator</fullName>
    </submittedName>
</protein>
<dbReference type="InterPro" id="IPR011006">
    <property type="entry name" value="CheY-like_superfamily"/>
</dbReference>
<organism evidence="3 4">
    <name type="scientific">Rhodocytophaga rosea</name>
    <dbReference type="NCBI Taxonomy" id="2704465"/>
    <lineage>
        <taxon>Bacteria</taxon>
        <taxon>Pseudomonadati</taxon>
        <taxon>Bacteroidota</taxon>
        <taxon>Cytophagia</taxon>
        <taxon>Cytophagales</taxon>
        <taxon>Rhodocytophagaceae</taxon>
        <taxon>Rhodocytophaga</taxon>
    </lineage>
</organism>
<name>A0A6C0GKX9_9BACT</name>
<reference evidence="3 4" key="1">
    <citation type="submission" date="2020-01" db="EMBL/GenBank/DDBJ databases">
        <authorList>
            <person name="Kim M.K."/>
        </authorList>
    </citation>
    <scope>NUCLEOTIDE SEQUENCE [LARGE SCALE GENOMIC DNA]</scope>
    <source>
        <strain evidence="3 4">172606-1</strain>
    </source>
</reference>
<dbReference type="KEGG" id="rhoz:GXP67_17475"/>
<dbReference type="PROSITE" id="PS50110">
    <property type="entry name" value="RESPONSE_REGULATORY"/>
    <property type="match status" value="1"/>
</dbReference>
<dbReference type="Proteomes" id="UP000480178">
    <property type="component" value="Chromosome"/>
</dbReference>
<dbReference type="EMBL" id="CP048222">
    <property type="protein sequence ID" value="QHT68302.1"/>
    <property type="molecule type" value="Genomic_DNA"/>
</dbReference>
<dbReference type="InterPro" id="IPR052893">
    <property type="entry name" value="TCS_response_regulator"/>
</dbReference>
<proteinExistence type="predicted"/>
<dbReference type="Pfam" id="PF00072">
    <property type="entry name" value="Response_reg"/>
    <property type="match status" value="1"/>
</dbReference>
<dbReference type="RefSeq" id="WP_162444316.1">
    <property type="nucleotide sequence ID" value="NZ_CP048222.1"/>
</dbReference>
<dbReference type="InterPro" id="IPR001789">
    <property type="entry name" value="Sig_transdc_resp-reg_receiver"/>
</dbReference>
<sequence length="138" mass="16078">MPKFGSILIVDDDYASNYLTEMILQDLQITEHIYLARNGKEALDLIKDYCQYDQQPASKPCPQLIFLDINMPVMDGFEFLEEFEKIEHIKKNPIPIFLLTTSTNVRDIEKAKRYQVSAYIEKPLTEEKIVKIMDTISI</sequence>
<dbReference type="SUPFAM" id="SSF52172">
    <property type="entry name" value="CheY-like"/>
    <property type="match status" value="1"/>
</dbReference>
<feature type="modified residue" description="4-aspartylphosphate" evidence="1">
    <location>
        <position position="68"/>
    </location>
</feature>
<dbReference type="SMART" id="SM00448">
    <property type="entry name" value="REC"/>
    <property type="match status" value="1"/>
</dbReference>
<keyword evidence="4" id="KW-1185">Reference proteome</keyword>
<evidence type="ECO:0000259" key="2">
    <source>
        <dbReference type="PROSITE" id="PS50110"/>
    </source>
</evidence>
<evidence type="ECO:0000313" key="4">
    <source>
        <dbReference type="Proteomes" id="UP000480178"/>
    </source>
</evidence>